<dbReference type="OrthoDB" id="1934374at2759"/>
<name>A0A443NHV7_9MAGN</name>
<evidence type="ECO:0000313" key="1">
    <source>
        <dbReference type="EMBL" id="RWR78098.1"/>
    </source>
</evidence>
<organism evidence="1 2">
    <name type="scientific">Cinnamomum micranthum f. kanehirae</name>
    <dbReference type="NCBI Taxonomy" id="337451"/>
    <lineage>
        <taxon>Eukaryota</taxon>
        <taxon>Viridiplantae</taxon>
        <taxon>Streptophyta</taxon>
        <taxon>Embryophyta</taxon>
        <taxon>Tracheophyta</taxon>
        <taxon>Spermatophyta</taxon>
        <taxon>Magnoliopsida</taxon>
        <taxon>Magnoliidae</taxon>
        <taxon>Laurales</taxon>
        <taxon>Lauraceae</taxon>
        <taxon>Cinnamomum</taxon>
    </lineage>
</organism>
<protein>
    <submittedName>
        <fullName evidence="1">Uncharacterized protein</fullName>
    </submittedName>
</protein>
<accession>A0A443NHV7</accession>
<proteinExistence type="predicted"/>
<comment type="caution">
    <text evidence="1">The sequence shown here is derived from an EMBL/GenBank/DDBJ whole genome shotgun (WGS) entry which is preliminary data.</text>
</comment>
<dbReference type="EMBL" id="QPKB01000002">
    <property type="protein sequence ID" value="RWR78098.1"/>
    <property type="molecule type" value="Genomic_DNA"/>
</dbReference>
<dbReference type="PANTHER" id="PTHR37265">
    <property type="entry name" value="OS01G0195300 PROTEIN"/>
    <property type="match status" value="1"/>
</dbReference>
<sequence>MEDEAWKIPEADGAGKWLPVSEEEVLDVESLGIEEGMVEEVMKGLEMEINGQDFLFPYSSSDFVTINGNEETCGPSFSDSASTVMASIDMGGAGILNLVEPTDLCSCCCGDGGGGGGGWEMGALEQKMEEESAVVDVDADVEESDEEWLARVLNSPAFEFEI</sequence>
<evidence type="ECO:0000313" key="2">
    <source>
        <dbReference type="Proteomes" id="UP000283530"/>
    </source>
</evidence>
<keyword evidence="2" id="KW-1185">Reference proteome</keyword>
<dbReference type="Proteomes" id="UP000283530">
    <property type="component" value="Unassembled WGS sequence"/>
</dbReference>
<reference evidence="1 2" key="1">
    <citation type="journal article" date="2019" name="Nat. Plants">
        <title>Stout camphor tree genome fills gaps in understanding of flowering plant genome evolution.</title>
        <authorList>
            <person name="Chaw S.M."/>
            <person name="Liu Y.C."/>
            <person name="Wu Y.W."/>
            <person name="Wang H.Y."/>
            <person name="Lin C.I."/>
            <person name="Wu C.S."/>
            <person name="Ke H.M."/>
            <person name="Chang L.Y."/>
            <person name="Hsu C.Y."/>
            <person name="Yang H.T."/>
            <person name="Sudianto E."/>
            <person name="Hsu M.H."/>
            <person name="Wu K.P."/>
            <person name="Wang L.N."/>
            <person name="Leebens-Mack J.H."/>
            <person name="Tsai I.J."/>
        </authorList>
    </citation>
    <scope>NUCLEOTIDE SEQUENCE [LARGE SCALE GENOMIC DNA]</scope>
    <source>
        <strain evidence="2">cv. Chaw 1501</strain>
        <tissue evidence="1">Young leaves</tissue>
    </source>
</reference>
<dbReference type="AlphaFoldDB" id="A0A443NHV7"/>
<gene>
    <name evidence="1" type="ORF">CKAN_00660800</name>
</gene>
<dbReference type="PANTHER" id="PTHR37265:SF5">
    <property type="entry name" value="OS01G0195300 PROTEIN"/>
    <property type="match status" value="1"/>
</dbReference>